<accession>B8JEJ8</accession>
<dbReference type="AlphaFoldDB" id="B8JEJ8"/>
<protein>
    <recommendedName>
        <fullName evidence="4">Cytochrome c domain-containing protein</fullName>
    </recommendedName>
</protein>
<dbReference type="RefSeq" id="WP_012632324.1">
    <property type="nucleotide sequence ID" value="NC_011891.1"/>
</dbReference>
<sequence length="384" mass="41590">MTDLLARPRALRLAARLALAAGLLAAAAAARAGDGVIVSGSAYVDSWGIPDRSVGRGAPQGLTLDASLKVGVDIHDDLSFTAKACASCHGFEMEHVALEYTPKTWFNVQAGRILVPFGEYSQRADPSGHKPASAPLIYDMGRMAYGARTVMNLGIVPMPYSDTGALAYGVAWLGERLQVWYGLYGVAGLKGSNDVDWMALRTSSYSDNNRELAGGARLALTYSADANAFIGDATLGGSFTGGRYDKDAKLKYLMWGVDASFRVGPFTARGEYAARRTDLDPDATGYRYGLVDDWFEKEGWYGELEHPLGRYLAAVYRFDELRRKGAPLPGASAELSVDSRIQRYTGGLVVTPAQGVFVKLSYEYWDTTDFEDFHSYHVGMGGAF</sequence>
<dbReference type="Gene3D" id="2.40.160.10">
    <property type="entry name" value="Porin"/>
    <property type="match status" value="1"/>
</dbReference>
<organism evidence="2 3">
    <name type="scientific">Anaeromyxobacter dehalogenans (strain ATCC BAA-258 / DSM 21875 / 2CP-1)</name>
    <dbReference type="NCBI Taxonomy" id="455488"/>
    <lineage>
        <taxon>Bacteria</taxon>
        <taxon>Pseudomonadati</taxon>
        <taxon>Myxococcota</taxon>
        <taxon>Myxococcia</taxon>
        <taxon>Myxococcales</taxon>
        <taxon>Cystobacterineae</taxon>
        <taxon>Anaeromyxobacteraceae</taxon>
        <taxon>Anaeromyxobacter</taxon>
    </lineage>
</organism>
<keyword evidence="3" id="KW-1185">Reference proteome</keyword>
<evidence type="ECO:0000313" key="2">
    <source>
        <dbReference type="EMBL" id="ACL64324.1"/>
    </source>
</evidence>
<dbReference type="KEGG" id="acp:A2cp1_0973"/>
<feature type="chain" id="PRO_5002874990" description="Cytochrome c domain-containing protein" evidence="1">
    <location>
        <begin position="33"/>
        <end position="384"/>
    </location>
</feature>
<evidence type="ECO:0000256" key="1">
    <source>
        <dbReference type="SAM" id="SignalP"/>
    </source>
</evidence>
<dbReference type="EMBL" id="CP001359">
    <property type="protein sequence ID" value="ACL64324.1"/>
    <property type="molecule type" value="Genomic_DNA"/>
</dbReference>
<dbReference type="Proteomes" id="UP000007089">
    <property type="component" value="Chromosome"/>
</dbReference>
<gene>
    <name evidence="2" type="ordered locus">A2cp1_0973</name>
</gene>
<keyword evidence="1" id="KW-0732">Signal</keyword>
<dbReference type="HOGENOM" id="CLU_718948_0_0_7"/>
<feature type="signal peptide" evidence="1">
    <location>
        <begin position="1"/>
        <end position="32"/>
    </location>
</feature>
<dbReference type="InterPro" id="IPR023614">
    <property type="entry name" value="Porin_dom_sf"/>
</dbReference>
<proteinExistence type="predicted"/>
<reference evidence="2" key="1">
    <citation type="submission" date="2009-01" db="EMBL/GenBank/DDBJ databases">
        <title>Complete sequence of Anaeromyxobacter dehalogenans 2CP-1.</title>
        <authorList>
            <consortium name="US DOE Joint Genome Institute"/>
            <person name="Lucas S."/>
            <person name="Copeland A."/>
            <person name="Lapidus A."/>
            <person name="Glavina del Rio T."/>
            <person name="Dalin E."/>
            <person name="Tice H."/>
            <person name="Bruce D."/>
            <person name="Goodwin L."/>
            <person name="Pitluck S."/>
            <person name="Saunders E."/>
            <person name="Brettin T."/>
            <person name="Detter J.C."/>
            <person name="Han C."/>
            <person name="Larimer F."/>
            <person name="Land M."/>
            <person name="Hauser L."/>
            <person name="Kyrpides N."/>
            <person name="Ovchinnikova G."/>
            <person name="Beliaev A.S."/>
            <person name="Richardson P."/>
        </authorList>
    </citation>
    <scope>NUCLEOTIDE SEQUENCE</scope>
    <source>
        <strain evidence="2">2CP-1</strain>
    </source>
</reference>
<name>B8JEJ8_ANAD2</name>
<dbReference type="SUPFAM" id="SSF56935">
    <property type="entry name" value="Porins"/>
    <property type="match status" value="1"/>
</dbReference>
<evidence type="ECO:0008006" key="4">
    <source>
        <dbReference type="Google" id="ProtNLM"/>
    </source>
</evidence>
<evidence type="ECO:0000313" key="3">
    <source>
        <dbReference type="Proteomes" id="UP000007089"/>
    </source>
</evidence>